<accession>A0A382A6N2</accession>
<sequence>MEQLFEFVAQHIASEQIMMAKKEYQKTAGEIYEDDKSYNTRMALFLEWYLLDQFNPGTRHTILEKIIEDNSSSWPLDRLDAYKDISNNIQALFEIKKVRDNSVTVLDLFTDEKYQVEEEDSKLAFRKNDIFQGRIVPYEDKYFFTGYFCFHPNETQRYIKGEAKKFYLLQRSWKKELNKLEKELLKIQKLYFKNSYSIEKIKTKIERTGFGTKRDKLAGKLSSLEESNAK</sequence>
<dbReference type="AlphaFoldDB" id="A0A382A6N2"/>
<proteinExistence type="predicted"/>
<protein>
    <submittedName>
        <fullName evidence="1">Uncharacterized protein</fullName>
    </submittedName>
</protein>
<evidence type="ECO:0000313" key="1">
    <source>
        <dbReference type="EMBL" id="SVA97198.1"/>
    </source>
</evidence>
<feature type="non-terminal residue" evidence="1">
    <location>
        <position position="230"/>
    </location>
</feature>
<dbReference type="EMBL" id="UINC01024136">
    <property type="protein sequence ID" value="SVA97198.1"/>
    <property type="molecule type" value="Genomic_DNA"/>
</dbReference>
<dbReference type="InterPro" id="IPR058292">
    <property type="entry name" value="DUF7986"/>
</dbReference>
<dbReference type="Pfam" id="PF25948">
    <property type="entry name" value="DUF7986"/>
    <property type="match status" value="1"/>
</dbReference>
<reference evidence="1" key="1">
    <citation type="submission" date="2018-05" db="EMBL/GenBank/DDBJ databases">
        <authorList>
            <person name="Lanie J.A."/>
            <person name="Ng W.-L."/>
            <person name="Kazmierczak K.M."/>
            <person name="Andrzejewski T.M."/>
            <person name="Davidsen T.M."/>
            <person name="Wayne K.J."/>
            <person name="Tettelin H."/>
            <person name="Glass J.I."/>
            <person name="Rusch D."/>
            <person name="Podicherti R."/>
            <person name="Tsui H.-C.T."/>
            <person name="Winkler M.E."/>
        </authorList>
    </citation>
    <scope>NUCLEOTIDE SEQUENCE</scope>
</reference>
<gene>
    <name evidence="1" type="ORF">METZ01_LOCUS150052</name>
</gene>
<organism evidence="1">
    <name type="scientific">marine metagenome</name>
    <dbReference type="NCBI Taxonomy" id="408172"/>
    <lineage>
        <taxon>unclassified sequences</taxon>
        <taxon>metagenomes</taxon>
        <taxon>ecological metagenomes</taxon>
    </lineage>
</organism>
<name>A0A382A6N2_9ZZZZ</name>